<name>A0AAV8PQI3_ENSVE</name>
<evidence type="ECO:0000313" key="2">
    <source>
        <dbReference type="Proteomes" id="UP001222027"/>
    </source>
</evidence>
<gene>
    <name evidence="1" type="ORF">OPV22_008756</name>
</gene>
<keyword evidence="2" id="KW-1185">Reference proteome</keyword>
<proteinExistence type="predicted"/>
<dbReference type="EMBL" id="JAQQAF010000003">
    <property type="protein sequence ID" value="KAJ8498204.1"/>
    <property type="molecule type" value="Genomic_DNA"/>
</dbReference>
<dbReference type="Proteomes" id="UP001222027">
    <property type="component" value="Unassembled WGS sequence"/>
</dbReference>
<organism evidence="1 2">
    <name type="scientific">Ensete ventricosum</name>
    <name type="common">Abyssinian banana</name>
    <name type="synonym">Musa ensete</name>
    <dbReference type="NCBI Taxonomy" id="4639"/>
    <lineage>
        <taxon>Eukaryota</taxon>
        <taxon>Viridiplantae</taxon>
        <taxon>Streptophyta</taxon>
        <taxon>Embryophyta</taxon>
        <taxon>Tracheophyta</taxon>
        <taxon>Spermatophyta</taxon>
        <taxon>Magnoliopsida</taxon>
        <taxon>Liliopsida</taxon>
        <taxon>Zingiberales</taxon>
        <taxon>Musaceae</taxon>
        <taxon>Ensete</taxon>
    </lineage>
</organism>
<sequence length="93" mass="10403">MKLTQQSAYGNETLEDVVDDHCILMSKYGVPGTIIQSCDINLLIQLVMVCGRSTLEKCMGRGYCYSPHPVHPELLMFNIMPGHGRMLKLNNSC</sequence>
<reference evidence="1 2" key="1">
    <citation type="submission" date="2022-12" db="EMBL/GenBank/DDBJ databases">
        <title>Chromosome-scale assembly of the Ensete ventricosum genome.</title>
        <authorList>
            <person name="Dussert Y."/>
            <person name="Stocks J."/>
            <person name="Wendawek A."/>
            <person name="Woldeyes F."/>
            <person name="Nichols R.A."/>
            <person name="Borrell J.S."/>
        </authorList>
    </citation>
    <scope>NUCLEOTIDE SEQUENCE [LARGE SCALE GENOMIC DNA]</scope>
    <source>
        <strain evidence="2">cv. Maze</strain>
        <tissue evidence="1">Seeds</tissue>
    </source>
</reference>
<accession>A0AAV8PQI3</accession>
<protein>
    <submittedName>
        <fullName evidence="1">Uncharacterized protein</fullName>
    </submittedName>
</protein>
<evidence type="ECO:0000313" key="1">
    <source>
        <dbReference type="EMBL" id="KAJ8498204.1"/>
    </source>
</evidence>
<dbReference type="AlphaFoldDB" id="A0AAV8PQI3"/>
<comment type="caution">
    <text evidence="1">The sequence shown here is derived from an EMBL/GenBank/DDBJ whole genome shotgun (WGS) entry which is preliminary data.</text>
</comment>